<proteinExistence type="predicted"/>
<dbReference type="SUPFAM" id="SSF53756">
    <property type="entry name" value="UDP-Glycosyltransferase/glycogen phosphorylase"/>
    <property type="match status" value="1"/>
</dbReference>
<keyword evidence="2" id="KW-1185">Reference proteome</keyword>
<dbReference type="AlphaFoldDB" id="A0AAE3EMP9"/>
<evidence type="ECO:0000313" key="1">
    <source>
        <dbReference type="EMBL" id="MCF7568220.1"/>
    </source>
</evidence>
<gene>
    <name evidence="1" type="ORF">L3X37_07570</name>
</gene>
<protein>
    <recommendedName>
        <fullName evidence="3">Glycosyl transferase family 1 domain-containing protein</fullName>
    </recommendedName>
</protein>
<name>A0AAE3EMP9_9FLAO</name>
<reference evidence="1" key="1">
    <citation type="submission" date="2022-01" db="EMBL/GenBank/DDBJ databases">
        <title>Draft genome sequence of Sabulilitoribacter arenilitoris KCTC 52401.</title>
        <authorList>
            <person name="Oh J.-S."/>
        </authorList>
    </citation>
    <scope>NUCLEOTIDE SEQUENCE</scope>
    <source>
        <strain evidence="1">HMF6543</strain>
    </source>
</reference>
<evidence type="ECO:0008006" key="3">
    <source>
        <dbReference type="Google" id="ProtNLM"/>
    </source>
</evidence>
<comment type="caution">
    <text evidence="1">The sequence shown here is derived from an EMBL/GenBank/DDBJ whole genome shotgun (WGS) entry which is preliminary data.</text>
</comment>
<dbReference type="Proteomes" id="UP001199795">
    <property type="component" value="Unassembled WGS sequence"/>
</dbReference>
<dbReference type="RefSeq" id="WP_237239564.1">
    <property type="nucleotide sequence ID" value="NZ_JAKKDU010000007.1"/>
</dbReference>
<dbReference type="Gene3D" id="3.40.50.2000">
    <property type="entry name" value="Glycogen Phosphorylase B"/>
    <property type="match status" value="1"/>
</dbReference>
<evidence type="ECO:0000313" key="2">
    <source>
        <dbReference type="Proteomes" id="UP001199795"/>
    </source>
</evidence>
<accession>A0AAE3EMP9</accession>
<dbReference type="EMBL" id="JAKKDU010000007">
    <property type="protein sequence ID" value="MCF7568220.1"/>
    <property type="molecule type" value="Genomic_DNA"/>
</dbReference>
<sequence length="133" mass="15145">MVDNTLKSKIVSSSKGLVFPVKWHEPFGLAAIESLFYGSPVYSTSYGSLKELIIKDVGFTSNSLKEIIYAIKNSDFSPKYCHEYAKDCFNAKVMTNNYLKLYEKVLNGKLLNEENPYLINPEDNKLLKIFKSD</sequence>
<organism evidence="1 2">
    <name type="scientific">Wocania arenilitoris</name>
    <dbReference type="NCBI Taxonomy" id="2044858"/>
    <lineage>
        <taxon>Bacteria</taxon>
        <taxon>Pseudomonadati</taxon>
        <taxon>Bacteroidota</taxon>
        <taxon>Flavobacteriia</taxon>
        <taxon>Flavobacteriales</taxon>
        <taxon>Flavobacteriaceae</taxon>
        <taxon>Wocania</taxon>
    </lineage>
</organism>